<sequence>MKYVATKDAIGKKLGYDTTYVGLNGATTLFERGHIIQEDDVNKLMDSGVYYVWIDDGTHEENIMYEWEITPYLASKIVDENIDIVSGKQGITLLYSKIPGLLKVDVEGLINFNQNQRVLLITKRNNEALGKGDFLGSVEVIPFSMRKDEVESIIPGKKLVSVIPFKYKKVGVVITGTEIFEGRKKDLYLPIIEEKTKKYGWDIVQTEFAPDNEDMISKAILKVRDNGAEAIIVTGGTSVDPTDRTLFAIRKLNANVISYGIPMKPTTMSIIAILENIPIFAVSAGGIYYKDYNSIDVMFTRLMTGRIPTIREIAELGNGGIMWNFEPKMKLKTL</sequence>
<dbReference type="SMART" id="SM00852">
    <property type="entry name" value="MoCF_biosynth"/>
    <property type="match status" value="1"/>
</dbReference>
<reference evidence="2 3" key="1">
    <citation type="submission" date="2018-05" db="EMBL/GenBank/DDBJ databases">
        <title>Complete Genome Sequences of Extremely Thermoacidophilic, Metal-Mobilizing Type-Strain Members of the Archaeal Family Sulfolobaceae: Acidianus brierleyi DSM-1651T, Acidianus sulfidivorans DSM-18786T, Metallosphaera hakonensis DSM-7519T, and Metallosphaera prunae DSM-10039T.</title>
        <authorList>
            <person name="Counts J.A."/>
            <person name="Kelly R.M."/>
        </authorList>
    </citation>
    <scope>NUCLEOTIDE SEQUENCE [LARGE SCALE GENOMIC DNA]</scope>
    <source>
        <strain evidence="2 3">DSM 1651</strain>
    </source>
</reference>
<dbReference type="RefSeq" id="WP_110269718.1">
    <property type="nucleotide sequence ID" value="NZ_CP029289.2"/>
</dbReference>
<dbReference type="Proteomes" id="UP000248044">
    <property type="component" value="Chromosome"/>
</dbReference>
<evidence type="ECO:0000313" key="3">
    <source>
        <dbReference type="Proteomes" id="UP000248044"/>
    </source>
</evidence>
<protein>
    <submittedName>
        <fullName evidence="2">Molybdopterin-binding protein</fullName>
    </submittedName>
</protein>
<keyword evidence="3" id="KW-1185">Reference proteome</keyword>
<name>A0A2U9ICY7_9CREN</name>
<dbReference type="AlphaFoldDB" id="A0A2U9ICY7"/>
<dbReference type="Pfam" id="PF00994">
    <property type="entry name" value="MoCF_biosynth"/>
    <property type="match status" value="1"/>
</dbReference>
<dbReference type="SUPFAM" id="SSF53218">
    <property type="entry name" value="Molybdenum cofactor biosynthesis proteins"/>
    <property type="match status" value="1"/>
</dbReference>
<dbReference type="OrthoDB" id="31371at2157"/>
<accession>A0A2U9ICY7</accession>
<evidence type="ECO:0000313" key="2">
    <source>
        <dbReference type="EMBL" id="AWR93834.1"/>
    </source>
</evidence>
<dbReference type="Gene3D" id="3.40.980.10">
    <property type="entry name" value="MoaB/Mog-like domain"/>
    <property type="match status" value="1"/>
</dbReference>
<dbReference type="InterPro" id="IPR036425">
    <property type="entry name" value="MoaB/Mog-like_dom_sf"/>
</dbReference>
<feature type="domain" description="MoaB/Mog" evidence="1">
    <location>
        <begin position="171"/>
        <end position="284"/>
    </location>
</feature>
<dbReference type="GeneID" id="36831209"/>
<organism evidence="2 3">
    <name type="scientific">Acidianus brierleyi</name>
    <dbReference type="NCBI Taxonomy" id="41673"/>
    <lineage>
        <taxon>Archaea</taxon>
        <taxon>Thermoproteota</taxon>
        <taxon>Thermoprotei</taxon>
        <taxon>Sulfolobales</taxon>
        <taxon>Sulfolobaceae</taxon>
        <taxon>Acidianus</taxon>
    </lineage>
</organism>
<dbReference type="KEGG" id="abri:DFR85_03595"/>
<dbReference type="EMBL" id="CP029289">
    <property type="protein sequence ID" value="AWR93834.1"/>
    <property type="molecule type" value="Genomic_DNA"/>
</dbReference>
<dbReference type="InterPro" id="IPR001453">
    <property type="entry name" value="MoaB/Mog_dom"/>
</dbReference>
<gene>
    <name evidence="2" type="ORF">DFR85_03595</name>
</gene>
<evidence type="ECO:0000259" key="1">
    <source>
        <dbReference type="SMART" id="SM00852"/>
    </source>
</evidence>
<proteinExistence type="predicted"/>